<dbReference type="EMBL" id="AMGM01000018">
    <property type="protein sequence ID" value="EKB49805.1"/>
    <property type="molecule type" value="Genomic_DNA"/>
</dbReference>
<accession>K1L0D0</accession>
<dbReference type="Proteomes" id="UP000004478">
    <property type="component" value="Unassembled WGS sequence"/>
</dbReference>
<comment type="caution">
    <text evidence="1">The sequence shown here is derived from an EMBL/GenBank/DDBJ whole genome shotgun (WGS) entry which is preliminary data.</text>
</comment>
<gene>
    <name evidence="1" type="ORF">B879_01588</name>
</gene>
<evidence type="ECO:0000313" key="1">
    <source>
        <dbReference type="EMBL" id="EKB49805.1"/>
    </source>
</evidence>
<evidence type="ECO:0008006" key="3">
    <source>
        <dbReference type="Google" id="ProtNLM"/>
    </source>
</evidence>
<dbReference type="OrthoDB" id="818779at2"/>
<name>K1L0D0_CECL9</name>
<protein>
    <recommendedName>
        <fullName evidence="3">6-bladed beta-propeller</fullName>
    </recommendedName>
</protein>
<evidence type="ECO:0000313" key="2">
    <source>
        <dbReference type="Proteomes" id="UP000004478"/>
    </source>
</evidence>
<dbReference type="AlphaFoldDB" id="K1L0D0"/>
<reference evidence="1 2" key="1">
    <citation type="journal article" date="2012" name="J. Bacteriol.">
        <title>Draft Genome Sequence of Cecembia lonarensis Strain LW9T, Isolated from Lonar Lake, a Haloalkaline Lake in India.</title>
        <authorList>
            <person name="Shivaji S."/>
            <person name="Ara S."/>
            <person name="Singh A."/>
            <person name="Pinnaka A.K."/>
        </authorList>
    </citation>
    <scope>NUCLEOTIDE SEQUENCE [LARGE SCALE GENOMIC DNA]</scope>
    <source>
        <strain evidence="1 2">LW9</strain>
    </source>
</reference>
<dbReference type="RefSeq" id="WP_009184623.1">
    <property type="nucleotide sequence ID" value="NZ_AMGM01000018.1"/>
</dbReference>
<keyword evidence="2" id="KW-1185">Reference proteome</keyword>
<sequence>MKYLKFEVGLIFFLIGCTSEKTSRDFPKTFSWVFEDSIQVAYMGELFLLDYDPKEELYLGRWNAQEEYVLFDESGQIKHTFKLSEDGPNTIGWVQGLNFLEESIAVMDQSKGLHYFSPSGVFQKKQEIPAGYFFINGLNFAAYPVSEELAYIRPERGESILNYPSMMQNVYASDILEVLNPTTGETRTTMPFPSNTVYSSGNFYNWTFPNILKHDNEWILWMLAEQKYFVYKEEQGEILLSKVVDLNLKDAIPMPGISMNQYNDWYEQYGNVIFGRIEQIYRREGDVVVIYTKGVSEEIANQYSRDNWEEWMAFLESIPLYAAIFDTHHELIQKDLLVPKGIRLSSVVNNNGAIIAQKNQEFFGVEEDVLTFYGLEIKRVRE</sequence>
<organism evidence="1 2">
    <name type="scientific">Cecembia lonarensis (strain CCUG 58316 / KCTC 22772 / LW9)</name>
    <dbReference type="NCBI Taxonomy" id="1225176"/>
    <lineage>
        <taxon>Bacteria</taxon>
        <taxon>Pseudomonadati</taxon>
        <taxon>Bacteroidota</taxon>
        <taxon>Cytophagia</taxon>
        <taxon>Cytophagales</taxon>
        <taxon>Cyclobacteriaceae</taxon>
        <taxon>Cecembia</taxon>
    </lineage>
</organism>
<proteinExistence type="predicted"/>